<evidence type="ECO:0000313" key="4">
    <source>
        <dbReference type="EMBL" id="TWP37262.1"/>
    </source>
</evidence>
<dbReference type="CDD" id="cd06558">
    <property type="entry name" value="crotonase-like"/>
    <property type="match status" value="1"/>
</dbReference>
<dbReference type="GO" id="GO:0006635">
    <property type="term" value="P:fatty acid beta-oxidation"/>
    <property type="evidence" value="ECO:0007669"/>
    <property type="project" value="TreeGrafter"/>
</dbReference>
<evidence type="ECO:0000256" key="2">
    <source>
        <dbReference type="ARBA" id="ARBA00023098"/>
    </source>
</evidence>
<keyword evidence="4" id="KW-0413">Isomerase</keyword>
<dbReference type="GO" id="GO:0016829">
    <property type="term" value="F:lyase activity"/>
    <property type="evidence" value="ECO:0007669"/>
    <property type="project" value="UniProtKB-KW"/>
</dbReference>
<dbReference type="Pfam" id="PF00378">
    <property type="entry name" value="ECH_1"/>
    <property type="match status" value="1"/>
</dbReference>
<organism evidence="4 5">
    <name type="scientific">Leekyejoonella antrihumi</name>
    <dbReference type="NCBI Taxonomy" id="1660198"/>
    <lineage>
        <taxon>Bacteria</taxon>
        <taxon>Bacillati</taxon>
        <taxon>Actinomycetota</taxon>
        <taxon>Actinomycetes</taxon>
        <taxon>Micrococcales</taxon>
        <taxon>Dermacoccaceae</taxon>
        <taxon>Leekyejoonella</taxon>
    </lineage>
</organism>
<dbReference type="SUPFAM" id="SSF52096">
    <property type="entry name" value="ClpP/crotonase"/>
    <property type="match status" value="1"/>
</dbReference>
<protein>
    <submittedName>
        <fullName evidence="4">Enoyl-CoA hydratase/isomerase family protein</fullName>
    </submittedName>
</protein>
<accession>A0A563E4V2</accession>
<keyword evidence="5" id="KW-1185">Reference proteome</keyword>
<dbReference type="InterPro" id="IPR001753">
    <property type="entry name" value="Enoyl-CoA_hydra/iso"/>
</dbReference>
<dbReference type="Proteomes" id="UP000320244">
    <property type="component" value="Unassembled WGS sequence"/>
</dbReference>
<evidence type="ECO:0000256" key="1">
    <source>
        <dbReference type="ARBA" id="ARBA00005254"/>
    </source>
</evidence>
<comment type="similarity">
    <text evidence="1">Belongs to the enoyl-CoA hydratase/isomerase family.</text>
</comment>
<gene>
    <name evidence="4" type="ORF">FGL98_07180</name>
</gene>
<reference evidence="4 5" key="1">
    <citation type="submission" date="2019-05" db="EMBL/GenBank/DDBJ databases">
        <authorList>
            <person name="Lee S.D."/>
        </authorList>
    </citation>
    <scope>NUCLEOTIDE SEQUENCE [LARGE SCALE GENOMIC DNA]</scope>
    <source>
        <strain evidence="4 5">C5-26</strain>
    </source>
</reference>
<reference evidence="4 5" key="2">
    <citation type="submission" date="2019-08" db="EMBL/GenBank/DDBJ databases">
        <title>Jejuicoccus antrihumi gen. nov., sp. nov., a new member of the family Dermacoccaceae isolated from a cave.</title>
        <authorList>
            <person name="Schumann P."/>
            <person name="Kim I.S."/>
        </authorList>
    </citation>
    <scope>NUCLEOTIDE SEQUENCE [LARGE SCALE GENOMIC DNA]</scope>
    <source>
        <strain evidence="4 5">C5-26</strain>
    </source>
</reference>
<dbReference type="EMBL" id="VCQV01000007">
    <property type="protein sequence ID" value="TWP37262.1"/>
    <property type="molecule type" value="Genomic_DNA"/>
</dbReference>
<keyword evidence="3" id="KW-0456">Lyase</keyword>
<sequence>MRQEGPILTLTLDHAASGNAQLPSLWLRLAEIGRDLRPDTRVVIIRANGPDFSRGIDSDWLAGRSAEPGLPELAGHTATQATAVNDEILEYQKAFAIWSRTHAVSIAAVQGEATGVGLQLALACDLRIVSTNTRMRMHQPGLGVLPVLGGTHMLVNLVGYSRALEICTTGREVGGPEATRIGLAALHVPVGELDEACRDLADAVLANSPSGIRVVSSLLRSATTASPEQQQYLERTAFVHMLEALRDAPE</sequence>
<dbReference type="OrthoDB" id="8452484at2"/>
<dbReference type="AlphaFoldDB" id="A0A563E4V2"/>
<evidence type="ECO:0000256" key="3">
    <source>
        <dbReference type="ARBA" id="ARBA00023239"/>
    </source>
</evidence>
<comment type="caution">
    <text evidence="4">The sequence shown here is derived from an EMBL/GenBank/DDBJ whole genome shotgun (WGS) entry which is preliminary data.</text>
</comment>
<keyword evidence="2" id="KW-0443">Lipid metabolism</keyword>
<dbReference type="PANTHER" id="PTHR11941:SF169">
    <property type="entry name" value="(7AS)-7A-METHYL-1,5-DIOXO-2,3,5,6,7,7A-HEXAHYDRO-1H-INDENE-CARBOXYL-COA HYDROLASE"/>
    <property type="match status" value="1"/>
</dbReference>
<dbReference type="PANTHER" id="PTHR11941">
    <property type="entry name" value="ENOYL-COA HYDRATASE-RELATED"/>
    <property type="match status" value="1"/>
</dbReference>
<evidence type="ECO:0000313" key="5">
    <source>
        <dbReference type="Proteomes" id="UP000320244"/>
    </source>
</evidence>
<dbReference type="InterPro" id="IPR029045">
    <property type="entry name" value="ClpP/crotonase-like_dom_sf"/>
</dbReference>
<dbReference type="GO" id="GO:0016853">
    <property type="term" value="F:isomerase activity"/>
    <property type="evidence" value="ECO:0007669"/>
    <property type="project" value="UniProtKB-KW"/>
</dbReference>
<proteinExistence type="inferred from homology"/>
<dbReference type="Gene3D" id="3.90.226.10">
    <property type="entry name" value="2-enoyl-CoA Hydratase, Chain A, domain 1"/>
    <property type="match status" value="1"/>
</dbReference>
<name>A0A563E4V2_9MICO</name>